<sequence length="167" mass="19144">MGISQTTQLRDLFSKEHLMQMDIRELRVMIMLQEIKILWQTARLNLLHLILGSLLTAFGIVLLVNDSFFYWPPEWQWLFNNDLVDAFAIMVGIGLIAFVFSGGKSQLANAVLLACSAFFLMMLTVLQLGHVLVMHDYSRLLSIIALIGWLLVIQYLAVFSKTVKRRK</sequence>
<keyword evidence="1" id="KW-1133">Transmembrane helix</keyword>
<feature type="transmembrane region" description="Helical" evidence="1">
    <location>
        <begin position="46"/>
        <end position="71"/>
    </location>
</feature>
<comment type="caution">
    <text evidence="2">The sequence shown here is derived from an EMBL/GenBank/DDBJ whole genome shotgun (WGS) entry which is preliminary data.</text>
</comment>
<dbReference type="AlphaFoldDB" id="A0AA87DMV4"/>
<accession>A0AA87DMV4</accession>
<evidence type="ECO:0000313" key="2">
    <source>
        <dbReference type="EMBL" id="EFJ70488.1"/>
    </source>
</evidence>
<dbReference type="EMBL" id="ACGO02000001">
    <property type="protein sequence ID" value="EFJ70488.1"/>
    <property type="molecule type" value="Genomic_DNA"/>
</dbReference>
<organism evidence="2 3">
    <name type="scientific">Lactobacillus paragasseri JV-V03</name>
    <dbReference type="NCBI Taxonomy" id="525326"/>
    <lineage>
        <taxon>Bacteria</taxon>
        <taxon>Bacillati</taxon>
        <taxon>Bacillota</taxon>
        <taxon>Bacilli</taxon>
        <taxon>Lactobacillales</taxon>
        <taxon>Lactobacillaceae</taxon>
        <taxon>Lactobacillus</taxon>
    </lineage>
</organism>
<evidence type="ECO:0000256" key="1">
    <source>
        <dbReference type="SAM" id="Phobius"/>
    </source>
</evidence>
<feature type="transmembrane region" description="Helical" evidence="1">
    <location>
        <begin position="83"/>
        <end position="100"/>
    </location>
</feature>
<reference evidence="2 3" key="1">
    <citation type="submission" date="2010-06" db="EMBL/GenBank/DDBJ databases">
        <authorList>
            <person name="Muzny D."/>
            <person name="Qin X."/>
            <person name="Buhay C."/>
            <person name="Dugan-Rocha S."/>
            <person name="Ding Y."/>
            <person name="Chen G."/>
            <person name="Hawes A."/>
            <person name="Holder M."/>
            <person name="Jhangiani S."/>
            <person name="Johnson A."/>
            <person name="Khan Z."/>
            <person name="Li Z."/>
            <person name="Liu W."/>
            <person name="Liu X."/>
            <person name="Perez L."/>
            <person name="Shen H."/>
            <person name="Wang Q."/>
            <person name="Watt J."/>
            <person name="Xi L."/>
            <person name="Xin Y."/>
            <person name="Zhou J."/>
            <person name="Deng J."/>
            <person name="Jiang H."/>
            <person name="Liu Y."/>
            <person name="Qu J."/>
            <person name="Song X.-Z."/>
            <person name="Zhang L."/>
            <person name="Villasana D."/>
            <person name="Johnson A."/>
            <person name="Liu J."/>
            <person name="Liyanage D."/>
            <person name="Lorensuhewa L."/>
            <person name="Robinson T."/>
            <person name="Song A."/>
            <person name="Song B.-B."/>
            <person name="Dinh H."/>
            <person name="Thornton R."/>
            <person name="Coyle M."/>
            <person name="Francisco L."/>
            <person name="Jackson L."/>
            <person name="Javaid M."/>
            <person name="Korchina V."/>
            <person name="Kovar C."/>
            <person name="Mata R."/>
            <person name="Mathew T."/>
            <person name="Ngo R."/>
            <person name="Nguyen L."/>
            <person name="Nguyen N."/>
            <person name="Okwuonu G."/>
            <person name="Ongeri F."/>
            <person name="Pham C."/>
            <person name="Simmons D."/>
            <person name="Wilczek-Boney K."/>
            <person name="Hale W."/>
            <person name="Jakkamsetti A."/>
            <person name="Pham P."/>
            <person name="Ruth R."/>
            <person name="San Lucas F."/>
            <person name="Warren J."/>
            <person name="Zhang J."/>
            <person name="Zhao Z."/>
            <person name="Zhou C."/>
            <person name="Zhu D."/>
            <person name="Lee S."/>
            <person name="Bess C."/>
            <person name="Blankenburg K."/>
            <person name="Forbes L."/>
            <person name="Fu Q."/>
            <person name="Gubbala S."/>
            <person name="Hirani K."/>
            <person name="Jayaseelan J.C."/>
            <person name="Lara F."/>
            <person name="Munidasa M."/>
            <person name="Palculict T."/>
            <person name="Patil S."/>
            <person name="Pu L.-L."/>
            <person name="Saada N."/>
            <person name="Tang L."/>
            <person name="Weissenberger G."/>
            <person name="Zhu Y."/>
            <person name="Hemphill L."/>
            <person name="Shang Y."/>
            <person name="Youmans B."/>
            <person name="Ayvaz T."/>
            <person name="Ross M."/>
            <person name="Santibanez J."/>
            <person name="Aqrawi P."/>
            <person name="Gross S."/>
            <person name="Joshi V."/>
            <person name="Fowler G."/>
            <person name="Nazareth L."/>
            <person name="Reid J."/>
            <person name="Worley K."/>
            <person name="Petrosino J."/>
            <person name="Highlander S."/>
            <person name="Gibbs R."/>
        </authorList>
    </citation>
    <scope>NUCLEOTIDE SEQUENCE [LARGE SCALE GENOMIC DNA]</scope>
    <source>
        <strain evidence="2 3">JV-V03</strain>
    </source>
</reference>
<name>A0AA87DMV4_9LACO</name>
<protein>
    <submittedName>
        <fullName evidence="2">Uncharacterized protein</fullName>
    </submittedName>
</protein>
<proteinExistence type="predicted"/>
<evidence type="ECO:0000313" key="3">
    <source>
        <dbReference type="Proteomes" id="UP000003672"/>
    </source>
</evidence>
<feature type="transmembrane region" description="Helical" evidence="1">
    <location>
        <begin position="107"/>
        <end position="128"/>
    </location>
</feature>
<gene>
    <name evidence="2" type="ORF">HMPREF0514_10932</name>
</gene>
<feature type="transmembrane region" description="Helical" evidence="1">
    <location>
        <begin position="140"/>
        <end position="159"/>
    </location>
</feature>
<keyword evidence="1" id="KW-0472">Membrane</keyword>
<keyword evidence="1" id="KW-0812">Transmembrane</keyword>
<dbReference type="Proteomes" id="UP000003672">
    <property type="component" value="Unassembled WGS sequence"/>
</dbReference>